<dbReference type="SMART" id="SM00353">
    <property type="entry name" value="HLH"/>
    <property type="match status" value="1"/>
</dbReference>
<feature type="compositionally biased region" description="Polar residues" evidence="1">
    <location>
        <begin position="1577"/>
        <end position="1595"/>
    </location>
</feature>
<dbReference type="PROSITE" id="PS50888">
    <property type="entry name" value="BHLH"/>
    <property type="match status" value="1"/>
</dbReference>
<dbReference type="InterPro" id="IPR011598">
    <property type="entry name" value="bHLH_dom"/>
</dbReference>
<dbReference type="Proteomes" id="UP000092462">
    <property type="component" value="Unassembled WGS sequence"/>
</dbReference>
<feature type="region of interest" description="Disordered" evidence="1">
    <location>
        <begin position="91"/>
        <end position="110"/>
    </location>
</feature>
<feature type="compositionally biased region" description="Low complexity" evidence="1">
    <location>
        <begin position="1349"/>
        <end position="1360"/>
    </location>
</feature>
<evidence type="ECO:0000313" key="3">
    <source>
        <dbReference type="Proteomes" id="UP000092462"/>
    </source>
</evidence>
<evidence type="ECO:0000256" key="1">
    <source>
        <dbReference type="SAM" id="MobiDB-lite"/>
    </source>
</evidence>
<feature type="compositionally biased region" description="Low complexity" evidence="1">
    <location>
        <begin position="1559"/>
        <end position="1571"/>
    </location>
</feature>
<feature type="region of interest" description="Disordered" evidence="1">
    <location>
        <begin position="636"/>
        <end position="693"/>
    </location>
</feature>
<feature type="region of interest" description="Disordered" evidence="1">
    <location>
        <begin position="284"/>
        <end position="310"/>
    </location>
</feature>
<dbReference type="GO" id="GO:0005634">
    <property type="term" value="C:nucleus"/>
    <property type="evidence" value="ECO:0007669"/>
    <property type="project" value="InterPro"/>
</dbReference>
<organism evidence="2 3">
    <name type="scientific">Phlebotomus papatasi</name>
    <name type="common">Sandfly</name>
    <dbReference type="NCBI Taxonomy" id="29031"/>
    <lineage>
        <taxon>Eukaryota</taxon>
        <taxon>Metazoa</taxon>
        <taxon>Ecdysozoa</taxon>
        <taxon>Arthropoda</taxon>
        <taxon>Hexapoda</taxon>
        <taxon>Insecta</taxon>
        <taxon>Pterygota</taxon>
        <taxon>Neoptera</taxon>
        <taxon>Endopterygota</taxon>
        <taxon>Diptera</taxon>
        <taxon>Nematocera</taxon>
        <taxon>Psychodoidea</taxon>
        <taxon>Psychodidae</taxon>
        <taxon>Phlebotomus</taxon>
        <taxon>Phlebotomus</taxon>
    </lineage>
</organism>
<feature type="region of interest" description="Disordered" evidence="1">
    <location>
        <begin position="861"/>
        <end position="885"/>
    </location>
</feature>
<feature type="region of interest" description="Disordered" evidence="1">
    <location>
        <begin position="1522"/>
        <end position="1595"/>
    </location>
</feature>
<dbReference type="EnsemblMetazoa" id="PPAI008514-RA">
    <property type="protein sequence ID" value="PPAI008514-PA"/>
    <property type="gene ID" value="PPAI008514"/>
</dbReference>
<feature type="region of interest" description="Disordered" evidence="1">
    <location>
        <begin position="927"/>
        <end position="957"/>
    </location>
</feature>
<feature type="compositionally biased region" description="Pro residues" evidence="1">
    <location>
        <begin position="1429"/>
        <end position="1438"/>
    </location>
</feature>
<feature type="compositionally biased region" description="Low complexity" evidence="1">
    <location>
        <begin position="636"/>
        <end position="671"/>
    </location>
</feature>
<feature type="compositionally biased region" description="Polar residues" evidence="1">
    <location>
        <begin position="1439"/>
        <end position="1448"/>
    </location>
</feature>
<dbReference type="FunFam" id="4.10.280.10:FF:000080">
    <property type="entry name" value="Taiman isoform A"/>
    <property type="match status" value="1"/>
</dbReference>
<proteinExistence type="predicted"/>
<feature type="region of interest" description="Disordered" evidence="1">
    <location>
        <begin position="1255"/>
        <end position="1360"/>
    </location>
</feature>
<dbReference type="GO" id="GO:0003713">
    <property type="term" value="F:transcription coactivator activity"/>
    <property type="evidence" value="ECO:0007669"/>
    <property type="project" value="InterPro"/>
</dbReference>
<dbReference type="GO" id="GO:0016922">
    <property type="term" value="F:nuclear receptor binding"/>
    <property type="evidence" value="ECO:0007669"/>
    <property type="project" value="TreeGrafter"/>
</dbReference>
<feature type="compositionally biased region" description="Polar residues" evidence="1">
    <location>
        <begin position="1404"/>
        <end position="1423"/>
    </location>
</feature>
<accession>A0A1B0DJU0</accession>
<protein>
    <submittedName>
        <fullName evidence="2">Uncharacterized protein</fullName>
    </submittedName>
</protein>
<feature type="compositionally biased region" description="Polar residues" evidence="1">
    <location>
        <begin position="1325"/>
        <end position="1336"/>
    </location>
</feature>
<dbReference type="InterPro" id="IPR056193">
    <property type="entry name" value="bHLH_NCOA1-3"/>
</dbReference>
<dbReference type="Pfam" id="PF23172">
    <property type="entry name" value="bHLH_NCOA"/>
    <property type="match status" value="1"/>
</dbReference>
<dbReference type="EMBL" id="AJVK01001072">
    <property type="status" value="NOT_ANNOTATED_CDS"/>
    <property type="molecule type" value="Genomic_DNA"/>
</dbReference>
<feature type="compositionally biased region" description="Low complexity" evidence="1">
    <location>
        <begin position="1261"/>
        <end position="1273"/>
    </location>
</feature>
<name>A0A1B0DJU0_PHLPP</name>
<feature type="compositionally biased region" description="Polar residues" evidence="1">
    <location>
        <begin position="1274"/>
        <end position="1300"/>
    </location>
</feature>
<dbReference type="VEuPathDB" id="VectorBase:PPAI008514"/>
<reference evidence="2" key="1">
    <citation type="submission" date="2022-08" db="UniProtKB">
        <authorList>
            <consortium name="EnsemblMetazoa"/>
        </authorList>
    </citation>
    <scope>IDENTIFICATION</scope>
    <source>
        <strain evidence="2">Israel</strain>
    </source>
</reference>
<dbReference type="PANTHER" id="PTHR10684">
    <property type="entry name" value="NUCLEAR RECEPTOR COACTIVATOR"/>
    <property type="match status" value="1"/>
</dbReference>
<dbReference type="EMBL" id="AJVK01001074">
    <property type="status" value="NOT_ANNOTATED_CDS"/>
    <property type="molecule type" value="Genomic_DNA"/>
</dbReference>
<evidence type="ECO:0000313" key="2">
    <source>
        <dbReference type="EnsemblMetazoa" id="PPAI008514-PA"/>
    </source>
</evidence>
<dbReference type="Pfam" id="PF14598">
    <property type="entry name" value="PAS_11"/>
    <property type="match status" value="1"/>
</dbReference>
<feature type="region of interest" description="Disordered" evidence="1">
    <location>
        <begin position="183"/>
        <end position="202"/>
    </location>
</feature>
<feature type="region of interest" description="Disordered" evidence="1">
    <location>
        <begin position="1404"/>
        <end position="1448"/>
    </location>
</feature>
<sequence length="1595" mass="173168">LGPCDLPLPDQWVTHSHTQLSHLQSHSVATTSAGGVIPLSLASPATTAALAGLHHHTTPQQHSPLQQSSKIMNAVAPAVACPPTSAATKKIRRKQENKPQSQINKCNNEKRRRELENEYIEQLGEFLQINKRDMTSCKPDKAAILNEVVKTFRTLLEKGSRELSSSRCSKCPPDCADSCTVHPVQQGDVSSTEPPLPEPSVNGQSPEISAYFEAVEHYISSAGWVLLEINAEGIIECVTENIKDLIMFTRAELSRQSIYSYLHPGDHGKLSPILNNMSFTVGWGATEDDSQSPQQPQVPPGSNQAGSGGKRSIKTRIRMLVKHPEAAGETIEQKQQRMDKYEEVVIIAAPVKDDGDECSSVLCLITRPEDDGPLENSGALPQRDLEQLTLKIEPSGKIINLDASTLRETFAQSLAKEPLRSIQDLCHVQDQHVLKMHLKEVHQGTNSMAYSAAYRLRLGGPEAYVHVKVTSKLFRSTIHGESDFIMAVHTILMDGDSGDQQMALMGGPSGMGSHLAAGGSGSSSGSSMGGPLMTSVMNGGVGTLQASAGRSTSVVTSFSSPPASDCSNFFATESLIDFDIPHSTILDMDAVGVTWDTRPDSRASVTPVSTPRPPSVSAYSPVAAPICPSPLTYHSANAGGQASPQNNNNSSSVNNNTNANFSGNFGNFPGGFEDKEKAGMEQQQQMVIGQNHDSERLRNLLTTKRSQPIGAPGTSAMDADATARNTNRILKVSHQPGKKPPETHLKSVCAQGLLNAEEEKDAANPAYAKMNAGTARMPQGRPRSVQENKTSNNNMLLQLLNDKSDDDDPESRGNRVPSELLRQLQKKLNPKEDTPKEHNHANQQIGNEELIQLLRFQGNDFSRKRSSNEPDEGGAAKRSDEKPSLLREKNKMLASLLANPSKAPTTVLPSTAMQVKIIPDITPSSINSRVTNTSNQQQHLTNNNNTIMSNNNTNSNNQKQIVQPLNQVRPPPPSIRKPSDVYLNQMPSQQDISKNQQVMQPPVSHPQDFQVESGSFATSTAVTPSQPHQEWDPELSEILNEVIDIVPDTNYPDNDLNNILGTAISTIDTSSVPSAPAQSQHQDLNEKLMINAIQKSLMQFENNSVFNSSPPAYPAMHSGPPTAGGSVTTHQQSQGFPAPPPIYSQRSQRMPQMIPAGHQQQQQQQQQLNVTAVAARFQLMQQHRLMQQQQQKEQRERLLQQQQKQQMVVPVNATAGADQLCLNPGMTNIESLLNNTVAPNVSLQRSTSVVSDAQLSPGFTQPMMQPQQQNSNQRTPFSPQPNQGYQQASFSTNNGQRLSPLQQQQLSQQQQQQQQQQQMGGFSGGTSANGTAQLSPRQPPFGGQGAIHQQQTPQAVATSVQQQQQQQQQWTQQQSSVRLSLQQQQNPMLNAQLTNVVGYNSRQFQAQRQRSLNSPGTPVSRQNSFPGPEGFPGPPSPTQTPYGASPGTNVVPGQAGVFNQQQLRMQRQASVPQATQHLPGAVQEKKAYRMMNDGGKECVIVGDWANNNGAREFLRAHVQNRQTGQVRTPQSPHSGMGQSPLVGNPASSGIPGGGGGTGQQQQSPQQQMGAAPLLNTPPDQTLGFNFDMSQSGELN</sequence>
<dbReference type="InterPro" id="IPR036638">
    <property type="entry name" value="HLH_DNA-bd_sf"/>
</dbReference>
<feature type="region of interest" description="Disordered" evidence="1">
    <location>
        <begin position="800"/>
        <end position="821"/>
    </location>
</feature>
<dbReference type="SUPFAM" id="SSF47459">
    <property type="entry name" value="HLH, helix-loop-helix DNA-binding domain"/>
    <property type="match status" value="1"/>
</dbReference>
<feature type="compositionally biased region" description="Polar residues" evidence="1">
    <location>
        <begin position="1522"/>
        <end position="1537"/>
    </location>
</feature>
<feature type="region of interest" description="Disordered" evidence="1">
    <location>
        <begin position="597"/>
        <end position="618"/>
    </location>
</feature>
<dbReference type="PANTHER" id="PTHR10684:SF4">
    <property type="entry name" value="TAIMAN, ISOFORM G"/>
    <property type="match status" value="1"/>
</dbReference>
<dbReference type="GO" id="GO:0046983">
    <property type="term" value="F:protein dimerization activity"/>
    <property type="evidence" value="ECO:0007669"/>
    <property type="project" value="InterPro"/>
</dbReference>
<feature type="compositionally biased region" description="Low complexity" evidence="1">
    <location>
        <begin position="931"/>
        <end position="957"/>
    </location>
</feature>
<dbReference type="GO" id="GO:0032870">
    <property type="term" value="P:cellular response to hormone stimulus"/>
    <property type="evidence" value="ECO:0007669"/>
    <property type="project" value="TreeGrafter"/>
</dbReference>
<dbReference type="VEuPathDB" id="VectorBase:PPAPM1_001243"/>
<feature type="compositionally biased region" description="Low complexity" evidence="1">
    <location>
        <begin position="1301"/>
        <end position="1318"/>
    </location>
</feature>
<keyword evidence="3" id="KW-1185">Reference proteome</keyword>
<dbReference type="InterPro" id="IPR017426">
    <property type="entry name" value="Nuclear_rcpt_coactivator"/>
</dbReference>
<dbReference type="Gene3D" id="4.10.280.10">
    <property type="entry name" value="Helix-loop-helix DNA-binding domain"/>
    <property type="match status" value="1"/>
</dbReference>
<dbReference type="Gene3D" id="3.30.450.20">
    <property type="entry name" value="PAS domain"/>
    <property type="match status" value="2"/>
</dbReference>
<dbReference type="GO" id="GO:0045944">
    <property type="term" value="P:positive regulation of transcription by RNA polymerase II"/>
    <property type="evidence" value="ECO:0007669"/>
    <property type="project" value="TreeGrafter"/>
</dbReference>
<dbReference type="EMBL" id="AJVK01001073">
    <property type="status" value="NOT_ANNOTATED_CDS"/>
    <property type="molecule type" value="Genomic_DNA"/>
</dbReference>